<comment type="caution">
    <text evidence="3">The sequence shown here is derived from an EMBL/GenBank/DDBJ whole genome shotgun (WGS) entry which is preliminary data.</text>
</comment>
<evidence type="ECO:0000313" key="4">
    <source>
        <dbReference type="Proteomes" id="UP000631114"/>
    </source>
</evidence>
<feature type="compositionally biased region" description="Polar residues" evidence="1">
    <location>
        <begin position="107"/>
        <end position="125"/>
    </location>
</feature>
<sequence length="401" mass="44657">MEEKFKAKFGPSFTTKLLKNHYRALKKNYNCIKTILSESGFGWDNEREMVYDDHDHVWDNYIKAHPEFNMWRTKFMSGYEDLCIVFGDGGTTGKYSRALEEKDVTNEKSSATNAENLNGEGSQSPILAGGGLGQQSTKLPNPDLSPPPPSLPTAISNVESPKTCFSGNDISHINISVTNSSRNALGHNHPLASLSASSHSLLSSSKPSAWQEDSAAENSYTVALQIDPSIRRSKSFKVDAVDPKSRHKGKLETENLLQSRDVNWTSIRSVYIYGPLNYNPVEEWFFHRFKAGCPIPVPNSGVQITQLGHVKDLATALIQVLDISRQPYISGNLTTFNFTKDEAANSKQSYKWQRVLLKVIREALAGDQAQNIDPKVVMGGCKSFHVKVEKFMSYSVVQLVF</sequence>
<feature type="domain" description="Myb/SANT-like" evidence="2">
    <location>
        <begin position="2"/>
        <end position="61"/>
    </location>
</feature>
<dbReference type="SUPFAM" id="SSF51735">
    <property type="entry name" value="NAD(P)-binding Rossmann-fold domains"/>
    <property type="match status" value="1"/>
</dbReference>
<evidence type="ECO:0000313" key="3">
    <source>
        <dbReference type="EMBL" id="KAF9621832.1"/>
    </source>
</evidence>
<gene>
    <name evidence="3" type="ORF">IFM89_028420</name>
</gene>
<reference evidence="3 4" key="1">
    <citation type="submission" date="2020-10" db="EMBL/GenBank/DDBJ databases">
        <title>The Coptis chinensis genome and diversification of protoberbering-type alkaloids.</title>
        <authorList>
            <person name="Wang B."/>
            <person name="Shu S."/>
            <person name="Song C."/>
            <person name="Liu Y."/>
        </authorList>
    </citation>
    <scope>NUCLEOTIDE SEQUENCE [LARGE SCALE GENOMIC DNA]</scope>
    <source>
        <strain evidence="3">HL-2020</strain>
        <tissue evidence="3">Leaf</tissue>
    </source>
</reference>
<accession>A0A835M9X3</accession>
<dbReference type="AlphaFoldDB" id="A0A835M9X3"/>
<dbReference type="EMBL" id="JADFTS010000002">
    <property type="protein sequence ID" value="KAF9621832.1"/>
    <property type="molecule type" value="Genomic_DNA"/>
</dbReference>
<dbReference type="PANTHER" id="PTHR46929:SF33">
    <property type="entry name" value="L10-INTERACTING MYB DOMAIN-CONTAINING PROTEIN-LIKE ISOFORM X1"/>
    <property type="match status" value="1"/>
</dbReference>
<feature type="region of interest" description="Disordered" evidence="1">
    <location>
        <begin position="101"/>
        <end position="159"/>
    </location>
</feature>
<evidence type="ECO:0000259" key="2">
    <source>
        <dbReference type="Pfam" id="PF12776"/>
    </source>
</evidence>
<dbReference type="PANTHER" id="PTHR46929">
    <property type="entry name" value="EXPRESSED PROTEIN"/>
    <property type="match status" value="1"/>
</dbReference>
<dbReference type="Proteomes" id="UP000631114">
    <property type="component" value="Unassembled WGS sequence"/>
</dbReference>
<proteinExistence type="predicted"/>
<keyword evidence="4" id="KW-1185">Reference proteome</keyword>
<evidence type="ECO:0000256" key="1">
    <source>
        <dbReference type="SAM" id="MobiDB-lite"/>
    </source>
</evidence>
<dbReference type="InterPro" id="IPR036291">
    <property type="entry name" value="NAD(P)-bd_dom_sf"/>
</dbReference>
<dbReference type="Pfam" id="PF12776">
    <property type="entry name" value="Myb_DNA-bind_3"/>
    <property type="match status" value="1"/>
</dbReference>
<protein>
    <recommendedName>
        <fullName evidence="2">Myb/SANT-like domain-containing protein</fullName>
    </recommendedName>
</protein>
<organism evidence="3 4">
    <name type="scientific">Coptis chinensis</name>
    <dbReference type="NCBI Taxonomy" id="261450"/>
    <lineage>
        <taxon>Eukaryota</taxon>
        <taxon>Viridiplantae</taxon>
        <taxon>Streptophyta</taxon>
        <taxon>Embryophyta</taxon>
        <taxon>Tracheophyta</taxon>
        <taxon>Spermatophyta</taxon>
        <taxon>Magnoliopsida</taxon>
        <taxon>Ranunculales</taxon>
        <taxon>Ranunculaceae</taxon>
        <taxon>Coptidoideae</taxon>
        <taxon>Coptis</taxon>
    </lineage>
</organism>
<name>A0A835M9X3_9MAGN</name>
<dbReference type="Gene3D" id="3.40.50.720">
    <property type="entry name" value="NAD(P)-binding Rossmann-like Domain"/>
    <property type="match status" value="1"/>
</dbReference>
<dbReference type="InterPro" id="IPR024752">
    <property type="entry name" value="Myb/SANT-like_dom"/>
</dbReference>
<dbReference type="OrthoDB" id="419598at2759"/>